<comment type="caution">
    <text evidence="1">The sequence shown here is derived from an EMBL/GenBank/DDBJ whole genome shotgun (WGS) entry which is preliminary data.</text>
</comment>
<name>A0A7X0X9E7_9LIST</name>
<evidence type="ECO:0000313" key="2">
    <source>
        <dbReference type="EMBL" id="MBC1511231.1"/>
    </source>
</evidence>
<organism evidence="1 3">
    <name type="scientific">Listeria immobilis</name>
    <dbReference type="NCBI Taxonomy" id="2713502"/>
    <lineage>
        <taxon>Bacteria</taxon>
        <taxon>Bacillati</taxon>
        <taxon>Bacillota</taxon>
        <taxon>Bacilli</taxon>
        <taxon>Bacillales</taxon>
        <taxon>Listeriaceae</taxon>
        <taxon>Listeria</taxon>
    </lineage>
</organism>
<dbReference type="EMBL" id="JAASTW010000023">
    <property type="protein sequence ID" value="MBC1490050.1"/>
    <property type="molecule type" value="Genomic_DNA"/>
</dbReference>
<gene>
    <name evidence="1" type="ORF">HCJ38_13735</name>
    <name evidence="2" type="ORF">HCJ59_15240</name>
</gene>
<dbReference type="AlphaFoldDB" id="A0A7X0X9E7"/>
<accession>A0A7X0X9E7</accession>
<evidence type="ECO:0008006" key="5">
    <source>
        <dbReference type="Google" id="ProtNLM"/>
    </source>
</evidence>
<dbReference type="Proteomes" id="UP000587800">
    <property type="component" value="Unassembled WGS sequence"/>
</dbReference>
<protein>
    <recommendedName>
        <fullName evidence="5">YokE-like PH domain-containing protein</fullName>
    </recommendedName>
</protein>
<reference evidence="3 4" key="1">
    <citation type="submission" date="2020-03" db="EMBL/GenBank/DDBJ databases">
        <title>Soil Listeria distribution.</title>
        <authorList>
            <person name="Liao J."/>
            <person name="Wiedmann M."/>
        </authorList>
    </citation>
    <scope>NUCLEOTIDE SEQUENCE [LARGE SCALE GENOMIC DNA]</scope>
    <source>
        <strain evidence="2 4">FSL L7-1515</strain>
        <strain evidence="1 3">FSL L7-1554</strain>
    </source>
</reference>
<evidence type="ECO:0000313" key="1">
    <source>
        <dbReference type="EMBL" id="MBC1490050.1"/>
    </source>
</evidence>
<dbReference type="EMBL" id="JAASUB010000028">
    <property type="protein sequence ID" value="MBC1511231.1"/>
    <property type="molecule type" value="Genomic_DNA"/>
</dbReference>
<dbReference type="Proteomes" id="UP000561617">
    <property type="component" value="Unassembled WGS sequence"/>
</dbReference>
<keyword evidence="4" id="KW-1185">Reference proteome</keyword>
<evidence type="ECO:0000313" key="3">
    <source>
        <dbReference type="Proteomes" id="UP000561617"/>
    </source>
</evidence>
<sequence length="120" mass="13727">MYETIIAKATSHALLGIDSHLVYGSFTYRIEGESMDLDGLWISNEDALIFYLENDDVYLMKKIAYEDMYKLEHKVSIISMTKKLILRLKNKESYTLLVAHGEAKGFADCVNKRIQKVSLG</sequence>
<evidence type="ECO:0000313" key="4">
    <source>
        <dbReference type="Proteomes" id="UP000587800"/>
    </source>
</evidence>
<proteinExistence type="predicted"/>
<dbReference type="RefSeq" id="WP_185345029.1">
    <property type="nucleotide sequence ID" value="NZ_JAASTU010000024.1"/>
</dbReference>